<evidence type="ECO:0000256" key="1">
    <source>
        <dbReference type="ARBA" id="ARBA00004127"/>
    </source>
</evidence>
<dbReference type="GO" id="GO:0012505">
    <property type="term" value="C:endomembrane system"/>
    <property type="evidence" value="ECO:0007669"/>
    <property type="project" value="UniProtKB-SubCell"/>
</dbReference>
<proteinExistence type="inferred from homology"/>
<dbReference type="PaxDb" id="2903-EOD09067"/>
<dbReference type="eggNOG" id="ENOG502T1EH">
    <property type="taxonomic scope" value="Eukaryota"/>
</dbReference>
<dbReference type="STRING" id="2903.R1BI50"/>
<dbReference type="GO" id="GO:0030026">
    <property type="term" value="P:intracellular manganese ion homeostasis"/>
    <property type="evidence" value="ECO:0007669"/>
    <property type="project" value="InterPro"/>
</dbReference>
<evidence type="ECO:0000313" key="6">
    <source>
        <dbReference type="EnsemblProtists" id="EOD09067"/>
    </source>
</evidence>
<dbReference type="RefSeq" id="XP_005761496.1">
    <property type="nucleotide sequence ID" value="XM_005761439.1"/>
</dbReference>
<evidence type="ECO:0000256" key="3">
    <source>
        <dbReference type="ARBA" id="ARBA00022692"/>
    </source>
</evidence>
<comment type="similarity">
    <text evidence="2">Belongs to the CCC1 family.</text>
</comment>
<accession>A0A0D3ICT2</accession>
<dbReference type="EnsemblProtists" id="EOD09067">
    <property type="protein sequence ID" value="EOD09067"/>
    <property type="gene ID" value="EMIHUDRAFT_216904"/>
</dbReference>
<sequence>MTQQLGEPLLPGQGRGPTRDLEAARGAFATGDINASRAAHAAPVVVDPRASEAHQEGGGRVKSIVFGGLDGILTSFAIVSGAVGAHVPAVAILAMGVSNTAERSLASQRRGPRLARASPAGAGEWLSSRAYNSYVQKELERETWELDNYPEGEADRLRSVRERGTE</sequence>
<evidence type="ECO:0000256" key="2">
    <source>
        <dbReference type="ARBA" id="ARBA00007049"/>
    </source>
</evidence>
<dbReference type="InterPro" id="IPR008217">
    <property type="entry name" value="Ccc1_fam"/>
</dbReference>
<protein>
    <submittedName>
        <fullName evidence="6">Uncharacterized protein</fullName>
    </submittedName>
</protein>
<keyword evidence="7" id="KW-1185">Reference proteome</keyword>
<dbReference type="KEGG" id="ehx:EMIHUDRAFT_216904"/>
<dbReference type="HOGENOM" id="CLU_1605783_0_0_1"/>
<name>A0A0D3ICT2_EMIH1</name>
<evidence type="ECO:0000256" key="5">
    <source>
        <dbReference type="ARBA" id="ARBA00023136"/>
    </source>
</evidence>
<comment type="subcellular location">
    <subcellularLocation>
        <location evidence="1">Endomembrane system</location>
        <topology evidence="1">Multi-pass membrane protein</topology>
    </subcellularLocation>
</comment>
<evidence type="ECO:0000256" key="4">
    <source>
        <dbReference type="ARBA" id="ARBA00022989"/>
    </source>
</evidence>
<keyword evidence="3" id="KW-0812">Transmembrane</keyword>
<keyword evidence="4" id="KW-1133">Transmembrane helix</keyword>
<reference evidence="6" key="2">
    <citation type="submission" date="2024-10" db="UniProtKB">
        <authorList>
            <consortium name="EnsemblProtists"/>
        </authorList>
    </citation>
    <scope>IDENTIFICATION</scope>
</reference>
<organism evidence="6 7">
    <name type="scientific">Emiliania huxleyi (strain CCMP1516)</name>
    <dbReference type="NCBI Taxonomy" id="280463"/>
    <lineage>
        <taxon>Eukaryota</taxon>
        <taxon>Haptista</taxon>
        <taxon>Haptophyta</taxon>
        <taxon>Prymnesiophyceae</taxon>
        <taxon>Isochrysidales</taxon>
        <taxon>Noelaerhabdaceae</taxon>
        <taxon>Emiliania</taxon>
    </lineage>
</organism>
<evidence type="ECO:0000313" key="7">
    <source>
        <dbReference type="Proteomes" id="UP000013827"/>
    </source>
</evidence>
<dbReference type="AlphaFoldDB" id="A0A0D3ICT2"/>
<keyword evidence="5" id="KW-0472">Membrane</keyword>
<dbReference type="Proteomes" id="UP000013827">
    <property type="component" value="Unassembled WGS sequence"/>
</dbReference>
<dbReference type="OMA" id="YPEGEAD"/>
<dbReference type="GeneID" id="17255210"/>
<reference evidence="7" key="1">
    <citation type="journal article" date="2013" name="Nature">
        <title>Pan genome of the phytoplankton Emiliania underpins its global distribution.</title>
        <authorList>
            <person name="Read B.A."/>
            <person name="Kegel J."/>
            <person name="Klute M.J."/>
            <person name="Kuo A."/>
            <person name="Lefebvre S.C."/>
            <person name="Maumus F."/>
            <person name="Mayer C."/>
            <person name="Miller J."/>
            <person name="Monier A."/>
            <person name="Salamov A."/>
            <person name="Young J."/>
            <person name="Aguilar M."/>
            <person name="Claverie J.M."/>
            <person name="Frickenhaus S."/>
            <person name="Gonzalez K."/>
            <person name="Herman E.K."/>
            <person name="Lin Y.C."/>
            <person name="Napier J."/>
            <person name="Ogata H."/>
            <person name="Sarno A.F."/>
            <person name="Shmutz J."/>
            <person name="Schroeder D."/>
            <person name="de Vargas C."/>
            <person name="Verret F."/>
            <person name="von Dassow P."/>
            <person name="Valentin K."/>
            <person name="Van de Peer Y."/>
            <person name="Wheeler G."/>
            <person name="Dacks J.B."/>
            <person name="Delwiche C.F."/>
            <person name="Dyhrman S.T."/>
            <person name="Glockner G."/>
            <person name="John U."/>
            <person name="Richards T."/>
            <person name="Worden A.Z."/>
            <person name="Zhang X."/>
            <person name="Grigoriev I.V."/>
            <person name="Allen A.E."/>
            <person name="Bidle K."/>
            <person name="Borodovsky M."/>
            <person name="Bowler C."/>
            <person name="Brownlee C."/>
            <person name="Cock J.M."/>
            <person name="Elias M."/>
            <person name="Gladyshev V.N."/>
            <person name="Groth M."/>
            <person name="Guda C."/>
            <person name="Hadaegh A."/>
            <person name="Iglesias-Rodriguez M.D."/>
            <person name="Jenkins J."/>
            <person name="Jones B.M."/>
            <person name="Lawson T."/>
            <person name="Leese F."/>
            <person name="Lindquist E."/>
            <person name="Lobanov A."/>
            <person name="Lomsadze A."/>
            <person name="Malik S.B."/>
            <person name="Marsh M.E."/>
            <person name="Mackinder L."/>
            <person name="Mock T."/>
            <person name="Mueller-Roeber B."/>
            <person name="Pagarete A."/>
            <person name="Parker M."/>
            <person name="Probert I."/>
            <person name="Quesneville H."/>
            <person name="Raines C."/>
            <person name="Rensing S.A."/>
            <person name="Riano-Pachon D.M."/>
            <person name="Richier S."/>
            <person name="Rokitta S."/>
            <person name="Shiraiwa Y."/>
            <person name="Soanes D.M."/>
            <person name="van der Giezen M."/>
            <person name="Wahlund T.M."/>
            <person name="Williams B."/>
            <person name="Wilson W."/>
            <person name="Wolfe G."/>
            <person name="Wurch L.L."/>
        </authorList>
    </citation>
    <scope>NUCLEOTIDE SEQUENCE</scope>
</reference>
<dbReference type="Pfam" id="PF01988">
    <property type="entry name" value="VIT1"/>
    <property type="match status" value="1"/>
</dbReference>
<dbReference type="GO" id="GO:0005384">
    <property type="term" value="F:manganese ion transmembrane transporter activity"/>
    <property type="evidence" value="ECO:0007669"/>
    <property type="project" value="InterPro"/>
</dbReference>